<gene>
    <name evidence="1" type="ORF">J0895_02395</name>
</gene>
<proteinExistence type="predicted"/>
<dbReference type="Gene3D" id="3.40.50.1000">
    <property type="entry name" value="HAD superfamily/HAD-like"/>
    <property type="match status" value="1"/>
</dbReference>
<dbReference type="NCBIfam" id="TIGR01509">
    <property type="entry name" value="HAD-SF-IA-v3"/>
    <property type="match status" value="1"/>
</dbReference>
<name>A0ABS3FLJ1_9CYAN</name>
<dbReference type="InterPro" id="IPR044999">
    <property type="entry name" value="CbbY-like"/>
</dbReference>
<keyword evidence="1" id="KW-0378">Hydrolase</keyword>
<dbReference type="SFLD" id="SFLDG01135">
    <property type="entry name" value="C1.5.6:_HAD__Beta-PGM__Phospha"/>
    <property type="match status" value="1"/>
</dbReference>
<dbReference type="PRINTS" id="PR00413">
    <property type="entry name" value="HADHALOGNASE"/>
</dbReference>
<evidence type="ECO:0000313" key="2">
    <source>
        <dbReference type="Proteomes" id="UP000664844"/>
    </source>
</evidence>
<dbReference type="InterPro" id="IPR023198">
    <property type="entry name" value="PGP-like_dom2"/>
</dbReference>
<keyword evidence="2" id="KW-1185">Reference proteome</keyword>
<accession>A0ABS3FLJ1</accession>
<dbReference type="CDD" id="cd07528">
    <property type="entry name" value="HAD_CbbY-like"/>
    <property type="match status" value="1"/>
</dbReference>
<dbReference type="SFLD" id="SFLDF00035">
    <property type="entry name" value="phosphoglycolate_phosphatase"/>
    <property type="match status" value="1"/>
</dbReference>
<dbReference type="PANTHER" id="PTHR42896">
    <property type="entry name" value="XYLULOSE-1,5-BISPHOSPHATE (XUBP) PHOSPHATASE"/>
    <property type="match status" value="1"/>
</dbReference>
<dbReference type="PANTHER" id="PTHR42896:SF2">
    <property type="entry name" value="CBBY-LIKE PROTEIN"/>
    <property type="match status" value="1"/>
</dbReference>
<dbReference type="GO" id="GO:0016787">
    <property type="term" value="F:hydrolase activity"/>
    <property type="evidence" value="ECO:0007669"/>
    <property type="project" value="UniProtKB-KW"/>
</dbReference>
<dbReference type="RefSeq" id="WP_207086544.1">
    <property type="nucleotide sequence ID" value="NZ_JAFLQW010000057.1"/>
</dbReference>
<organism evidence="1 2">
    <name type="scientific">Phormidium pseudopriestleyi FRX01</name>
    <dbReference type="NCBI Taxonomy" id="1759528"/>
    <lineage>
        <taxon>Bacteria</taxon>
        <taxon>Bacillati</taxon>
        <taxon>Cyanobacteriota</taxon>
        <taxon>Cyanophyceae</taxon>
        <taxon>Oscillatoriophycideae</taxon>
        <taxon>Oscillatoriales</taxon>
        <taxon>Oscillatoriaceae</taxon>
        <taxon>Phormidium</taxon>
    </lineage>
</organism>
<dbReference type="InterPro" id="IPR023214">
    <property type="entry name" value="HAD_sf"/>
</dbReference>
<comment type="caution">
    <text evidence="1">The sequence shown here is derived from an EMBL/GenBank/DDBJ whole genome shotgun (WGS) entry which is preliminary data.</text>
</comment>
<dbReference type="Proteomes" id="UP000664844">
    <property type="component" value="Unassembled WGS sequence"/>
</dbReference>
<protein>
    <submittedName>
        <fullName evidence="1">HAD family hydrolase</fullName>
    </submittedName>
</protein>
<dbReference type="NCBIfam" id="TIGR01549">
    <property type="entry name" value="HAD-SF-IA-v1"/>
    <property type="match status" value="1"/>
</dbReference>
<dbReference type="SFLD" id="SFLDS00003">
    <property type="entry name" value="Haloacid_Dehalogenase"/>
    <property type="match status" value="1"/>
</dbReference>
<dbReference type="Pfam" id="PF00702">
    <property type="entry name" value="Hydrolase"/>
    <property type="match status" value="1"/>
</dbReference>
<dbReference type="EMBL" id="JAFLQW010000057">
    <property type="protein sequence ID" value="MBO0347971.1"/>
    <property type="molecule type" value="Genomic_DNA"/>
</dbReference>
<reference evidence="1 2" key="1">
    <citation type="submission" date="2021-03" db="EMBL/GenBank/DDBJ databases">
        <title>Metabolic Capacity of the Antarctic Cyanobacterium Phormidium pseudopriestleyi that Sustains Oxygenic Photosynthesis in the Presence of Hydrogen Sulfide.</title>
        <authorList>
            <person name="Lumian J.E."/>
            <person name="Jungblut A.D."/>
            <person name="Dillon M.L."/>
            <person name="Hawes I."/>
            <person name="Doran P.T."/>
            <person name="Mackey T.J."/>
            <person name="Dick G.J."/>
            <person name="Grettenberger C.L."/>
            <person name="Sumner D.Y."/>
        </authorList>
    </citation>
    <scope>NUCLEOTIDE SEQUENCE [LARGE SCALE GENOMIC DNA]</scope>
    <source>
        <strain evidence="1 2">FRX01</strain>
    </source>
</reference>
<dbReference type="SUPFAM" id="SSF56784">
    <property type="entry name" value="HAD-like"/>
    <property type="match status" value="1"/>
</dbReference>
<dbReference type="InterPro" id="IPR006439">
    <property type="entry name" value="HAD-SF_hydro_IA"/>
</dbReference>
<dbReference type="InterPro" id="IPR036412">
    <property type="entry name" value="HAD-like_sf"/>
</dbReference>
<sequence>MSELRALIFDVDGTLAETEQDAHRPAFNRAFLEAGLDWEWSVEFYGELLEIGGGKERIRHYVQQYQSDFPIPNQDLDQFVVDVHEIKNKYFGQLVVDRIPLRPGVMRLMQEAKREGVRLAIATTSDPHNVEALLKSAIAPDGPDWFEVIAAGDMVPVKKPEPDIYQYALQALNLQPEDCLAIEDSNQGLLAAQSAGLKTVITINNYTRNQDFSGAELVIDALGEPAEPFTILSGDAGDATYFDLALARKLHQRG</sequence>
<dbReference type="SFLD" id="SFLDG01129">
    <property type="entry name" value="C1.5:_HAD__Beta-PGM__Phosphata"/>
    <property type="match status" value="1"/>
</dbReference>
<evidence type="ECO:0000313" key="1">
    <source>
        <dbReference type="EMBL" id="MBO0347971.1"/>
    </source>
</evidence>
<dbReference type="Gene3D" id="1.10.150.240">
    <property type="entry name" value="Putative phosphatase, domain 2"/>
    <property type="match status" value="1"/>
</dbReference>